<evidence type="ECO:0000313" key="2">
    <source>
        <dbReference type="Proteomes" id="UP001223144"/>
    </source>
</evidence>
<dbReference type="EMBL" id="JARWBG010000076">
    <property type="protein sequence ID" value="MDH2393642.1"/>
    <property type="molecule type" value="Genomic_DNA"/>
</dbReference>
<comment type="caution">
    <text evidence="1">The sequence shown here is derived from an EMBL/GenBank/DDBJ whole genome shotgun (WGS) entry which is preliminary data.</text>
</comment>
<protein>
    <submittedName>
        <fullName evidence="1">Uncharacterized protein</fullName>
    </submittedName>
</protein>
<gene>
    <name evidence="1" type="ORF">QCN29_33755</name>
</gene>
<organism evidence="1 2">
    <name type="scientific">Streptomyces chengmaiensis</name>
    <dbReference type="NCBI Taxonomy" id="3040919"/>
    <lineage>
        <taxon>Bacteria</taxon>
        <taxon>Bacillati</taxon>
        <taxon>Actinomycetota</taxon>
        <taxon>Actinomycetes</taxon>
        <taxon>Kitasatosporales</taxon>
        <taxon>Streptomycetaceae</taxon>
        <taxon>Streptomyces</taxon>
    </lineage>
</organism>
<dbReference type="Proteomes" id="UP001223144">
    <property type="component" value="Unassembled WGS sequence"/>
</dbReference>
<sequence>MTHRCHDCIDLDRLLRLIGILGSPTERDFWASWRTDVDGYGYKKIKSGIEGIARSAEMSDMHDHDYRAHDFADYVLLLFATDSPEKEAELVDEIGRSITSGDSQAVGTQFLADLRSTAWRVWRDHHSADAATTIQQWTDAPYAHETEKWRKLRGD</sequence>
<proteinExistence type="predicted"/>
<dbReference type="RefSeq" id="WP_279932941.1">
    <property type="nucleotide sequence ID" value="NZ_JARWBG010000076.1"/>
</dbReference>
<accession>A0ABT6HY71</accession>
<keyword evidence="2" id="KW-1185">Reference proteome</keyword>
<reference evidence="1 2" key="1">
    <citation type="submission" date="2023-04" db="EMBL/GenBank/DDBJ databases">
        <title>Streptomyces chengmaiensis sp. nov. isolated from the stem of mangrove plant in Hainan.</title>
        <authorList>
            <person name="Huang X."/>
            <person name="Zhou S."/>
            <person name="Chu X."/>
            <person name="Xie Y."/>
            <person name="Lin Y."/>
        </authorList>
    </citation>
    <scope>NUCLEOTIDE SEQUENCE [LARGE SCALE GENOMIC DNA]</scope>
    <source>
        <strain evidence="1 2">HNM0663</strain>
    </source>
</reference>
<name>A0ABT6HY71_9ACTN</name>
<evidence type="ECO:0000313" key="1">
    <source>
        <dbReference type="EMBL" id="MDH2393642.1"/>
    </source>
</evidence>